<protein>
    <submittedName>
        <fullName evidence="3">PIR Superfamily Protein</fullName>
    </submittedName>
</protein>
<organism evidence="2 3">
    <name type="scientific">Panagrolaimus davidi</name>
    <dbReference type="NCBI Taxonomy" id="227884"/>
    <lineage>
        <taxon>Eukaryota</taxon>
        <taxon>Metazoa</taxon>
        <taxon>Ecdysozoa</taxon>
        <taxon>Nematoda</taxon>
        <taxon>Chromadorea</taxon>
        <taxon>Rhabditida</taxon>
        <taxon>Tylenchina</taxon>
        <taxon>Panagrolaimomorpha</taxon>
        <taxon>Panagrolaimoidea</taxon>
        <taxon>Panagrolaimidae</taxon>
        <taxon>Panagrolaimus</taxon>
    </lineage>
</organism>
<evidence type="ECO:0000313" key="3">
    <source>
        <dbReference type="WBParaSite" id="PDA_v2.g15093.t1"/>
    </source>
</evidence>
<keyword evidence="2" id="KW-1185">Reference proteome</keyword>
<dbReference type="WBParaSite" id="PDA_v2.g15093.t1">
    <property type="protein sequence ID" value="PDA_v2.g15093.t1"/>
    <property type="gene ID" value="PDA_v2.g15093"/>
</dbReference>
<evidence type="ECO:0000256" key="1">
    <source>
        <dbReference type="SAM" id="Phobius"/>
    </source>
</evidence>
<reference evidence="3" key="1">
    <citation type="submission" date="2022-11" db="UniProtKB">
        <authorList>
            <consortium name="WormBaseParasite"/>
        </authorList>
    </citation>
    <scope>IDENTIFICATION</scope>
</reference>
<evidence type="ECO:0000313" key="2">
    <source>
        <dbReference type="Proteomes" id="UP000887578"/>
    </source>
</evidence>
<dbReference type="AlphaFoldDB" id="A0A914PBY3"/>
<dbReference type="Proteomes" id="UP000887578">
    <property type="component" value="Unplaced"/>
</dbReference>
<keyword evidence="1" id="KW-0472">Membrane</keyword>
<keyword evidence="1" id="KW-1133">Transmembrane helix</keyword>
<keyword evidence="1" id="KW-0812">Transmembrane</keyword>
<name>A0A914PBY3_9BILA</name>
<feature type="transmembrane region" description="Helical" evidence="1">
    <location>
        <begin position="34"/>
        <end position="57"/>
    </location>
</feature>
<sequence length="107" mass="12349">MHLDNYDPIASTLPPSPYYQIKAAVPKHVDAYKMFSLTSIISFAGFLLIFYTLHTIYKEYCRRKQRKLNDQEINLMKNSCTEQSIISLYDPVESSGEENVSWYGSIA</sequence>
<accession>A0A914PBY3</accession>
<proteinExistence type="predicted"/>